<evidence type="ECO:0000313" key="2">
    <source>
        <dbReference type="EMBL" id="MFC4529117.1"/>
    </source>
</evidence>
<gene>
    <name evidence="2" type="ORF">ACFO5W_20900</name>
</gene>
<keyword evidence="3" id="KW-1185">Reference proteome</keyword>
<protein>
    <submittedName>
        <fullName evidence="2">Uncharacterized protein</fullName>
    </submittedName>
</protein>
<accession>A0ABV9C8G6</accession>
<dbReference type="EMBL" id="JBHSGA010000025">
    <property type="protein sequence ID" value="MFC4529117.1"/>
    <property type="molecule type" value="Genomic_DNA"/>
</dbReference>
<keyword evidence="1" id="KW-1133">Transmembrane helix</keyword>
<feature type="transmembrane region" description="Helical" evidence="1">
    <location>
        <begin position="20"/>
        <end position="38"/>
    </location>
</feature>
<dbReference type="Proteomes" id="UP001595961">
    <property type="component" value="Unassembled WGS sequence"/>
</dbReference>
<organism evidence="2 3">
    <name type="scientific">Dyella halodurans</name>
    <dbReference type="NCBI Taxonomy" id="1920171"/>
    <lineage>
        <taxon>Bacteria</taxon>
        <taxon>Pseudomonadati</taxon>
        <taxon>Pseudomonadota</taxon>
        <taxon>Gammaproteobacteria</taxon>
        <taxon>Lysobacterales</taxon>
        <taxon>Rhodanobacteraceae</taxon>
        <taxon>Dyella</taxon>
    </lineage>
</organism>
<reference evidence="3" key="1">
    <citation type="journal article" date="2019" name="Int. J. Syst. Evol. Microbiol.">
        <title>The Global Catalogue of Microorganisms (GCM) 10K type strain sequencing project: providing services to taxonomists for standard genome sequencing and annotation.</title>
        <authorList>
            <consortium name="The Broad Institute Genomics Platform"/>
            <consortium name="The Broad Institute Genome Sequencing Center for Infectious Disease"/>
            <person name="Wu L."/>
            <person name="Ma J."/>
        </authorList>
    </citation>
    <scope>NUCLEOTIDE SEQUENCE [LARGE SCALE GENOMIC DNA]</scope>
    <source>
        <strain evidence="3">CCM 4481</strain>
    </source>
</reference>
<name>A0ABV9C8G6_9GAMM</name>
<evidence type="ECO:0000313" key="3">
    <source>
        <dbReference type="Proteomes" id="UP001595961"/>
    </source>
</evidence>
<keyword evidence="1" id="KW-0472">Membrane</keyword>
<feature type="transmembrane region" description="Helical" evidence="1">
    <location>
        <begin position="58"/>
        <end position="77"/>
    </location>
</feature>
<evidence type="ECO:0000256" key="1">
    <source>
        <dbReference type="SAM" id="Phobius"/>
    </source>
</evidence>
<keyword evidence="1" id="KW-0812">Transmembrane</keyword>
<dbReference type="RefSeq" id="WP_266151461.1">
    <property type="nucleotide sequence ID" value="NZ_CP064028.1"/>
</dbReference>
<sequence>MPSEPSSHSDSPNNAPIRQWDGAMPILMSIVVLLMVIVDLWRHGLHPAHHDEGTADHIAMLLMFGQIPIMFWLTAPWRHRGRRVLPTLAIQLSLWVITFVLAVTLT</sequence>
<proteinExistence type="predicted"/>
<comment type="caution">
    <text evidence="2">The sequence shown here is derived from an EMBL/GenBank/DDBJ whole genome shotgun (WGS) entry which is preliminary data.</text>
</comment>
<feature type="transmembrane region" description="Helical" evidence="1">
    <location>
        <begin position="84"/>
        <end position="105"/>
    </location>
</feature>